<name>A0A6A4LII8_9ERIC</name>
<protein>
    <recommendedName>
        <fullName evidence="9">Leucine-rich repeat-containing N-terminal plant-type domain-containing protein</fullName>
    </recommendedName>
</protein>
<gene>
    <name evidence="7" type="ORF">C3L33_11812</name>
</gene>
<dbReference type="InterPro" id="IPR046956">
    <property type="entry name" value="RLP23-like"/>
</dbReference>
<dbReference type="AlphaFoldDB" id="A0A6A4LII8"/>
<reference evidence="7 8" key="1">
    <citation type="journal article" date="2019" name="Genome Biol. Evol.">
        <title>The Rhododendron genome and chromosomal organization provide insight into shared whole-genome duplications across the heath family (Ericaceae).</title>
        <authorList>
            <person name="Soza V.L."/>
            <person name="Lindsley D."/>
            <person name="Waalkes A."/>
            <person name="Ramage E."/>
            <person name="Patwardhan R.P."/>
            <person name="Burton J.N."/>
            <person name="Adey A."/>
            <person name="Kumar A."/>
            <person name="Qiu R."/>
            <person name="Shendure J."/>
            <person name="Hall B."/>
        </authorList>
    </citation>
    <scope>NUCLEOTIDE SEQUENCE [LARGE SCALE GENOMIC DNA]</scope>
    <source>
        <strain evidence="7">RSF 1966-606</strain>
    </source>
</reference>
<organism evidence="7 8">
    <name type="scientific">Rhododendron williamsianum</name>
    <dbReference type="NCBI Taxonomy" id="262921"/>
    <lineage>
        <taxon>Eukaryota</taxon>
        <taxon>Viridiplantae</taxon>
        <taxon>Streptophyta</taxon>
        <taxon>Embryophyta</taxon>
        <taxon>Tracheophyta</taxon>
        <taxon>Spermatophyta</taxon>
        <taxon>Magnoliopsida</taxon>
        <taxon>eudicotyledons</taxon>
        <taxon>Gunneridae</taxon>
        <taxon>Pentapetalae</taxon>
        <taxon>asterids</taxon>
        <taxon>Ericales</taxon>
        <taxon>Ericaceae</taxon>
        <taxon>Ericoideae</taxon>
        <taxon>Rhodoreae</taxon>
        <taxon>Rhododendron</taxon>
    </lineage>
</organism>
<dbReference type="InterPro" id="IPR032675">
    <property type="entry name" value="LRR_dom_sf"/>
</dbReference>
<dbReference type="PANTHER" id="PTHR48061">
    <property type="entry name" value="LEUCINE-RICH REPEAT RECEPTOR PROTEIN KINASE EMS1-LIKE-RELATED"/>
    <property type="match status" value="1"/>
</dbReference>
<comment type="subcellular location">
    <subcellularLocation>
        <location evidence="1">Membrane</location>
        <topology evidence="1">Single-pass type I membrane protein</topology>
    </subcellularLocation>
</comment>
<keyword evidence="3" id="KW-0732">Signal</keyword>
<dbReference type="EMBL" id="QEFC01001737">
    <property type="protein sequence ID" value="KAE9456284.1"/>
    <property type="molecule type" value="Genomic_DNA"/>
</dbReference>
<keyword evidence="8" id="KW-1185">Reference proteome</keyword>
<dbReference type="Gene3D" id="3.80.10.10">
    <property type="entry name" value="Ribonuclease Inhibitor"/>
    <property type="match status" value="1"/>
</dbReference>
<sequence length="228" mass="25544">MIPNSISQLKDLEKLDLALNNLSGKFELDIFLKLPHLTWLELSDINLTALATNSTNTTLPKFTVIGLQSCNLGEFPDFLRVQNELEVLFLSYNQIHGQIPLWLWNITKENLLLVSLARNFLTGFEKSPDLIPWQSLILLDLNFNRLQGSLPVPPPSTVNYLVEHNLLSGEISPSICHNSSLCELVLSYNNLNGTIPQCLANSSEAFGVDLVPTIFMALFLRHSRTGSR</sequence>
<comment type="caution">
    <text evidence="7">The sequence shown here is derived from an EMBL/GenBank/DDBJ whole genome shotgun (WGS) entry which is preliminary data.</text>
</comment>
<proteinExistence type="predicted"/>
<evidence type="ECO:0000256" key="6">
    <source>
        <dbReference type="ARBA" id="ARBA00023180"/>
    </source>
</evidence>
<evidence type="ECO:0000256" key="3">
    <source>
        <dbReference type="ARBA" id="ARBA00022729"/>
    </source>
</evidence>
<evidence type="ECO:0000256" key="2">
    <source>
        <dbReference type="ARBA" id="ARBA00022692"/>
    </source>
</evidence>
<evidence type="ECO:0000313" key="8">
    <source>
        <dbReference type="Proteomes" id="UP000428333"/>
    </source>
</evidence>
<keyword evidence="2" id="KW-0812">Transmembrane</keyword>
<evidence type="ECO:0000256" key="4">
    <source>
        <dbReference type="ARBA" id="ARBA00022989"/>
    </source>
</evidence>
<dbReference type="GO" id="GO:0016020">
    <property type="term" value="C:membrane"/>
    <property type="evidence" value="ECO:0007669"/>
    <property type="project" value="UniProtKB-SubCell"/>
</dbReference>
<accession>A0A6A4LII8</accession>
<dbReference type="PANTHER" id="PTHR48061:SF12">
    <property type="entry name" value="DISEASE RESISTANCE LIKE PROTEIN"/>
    <property type="match status" value="1"/>
</dbReference>
<keyword evidence="6" id="KW-0325">Glycoprotein</keyword>
<evidence type="ECO:0008006" key="9">
    <source>
        <dbReference type="Google" id="ProtNLM"/>
    </source>
</evidence>
<dbReference type="InterPro" id="IPR001611">
    <property type="entry name" value="Leu-rich_rpt"/>
</dbReference>
<keyword evidence="5" id="KW-0472">Membrane</keyword>
<dbReference type="Pfam" id="PF00560">
    <property type="entry name" value="LRR_1"/>
    <property type="match status" value="2"/>
</dbReference>
<evidence type="ECO:0000256" key="5">
    <source>
        <dbReference type="ARBA" id="ARBA00023136"/>
    </source>
</evidence>
<dbReference type="SUPFAM" id="SSF52047">
    <property type="entry name" value="RNI-like"/>
    <property type="match status" value="1"/>
</dbReference>
<evidence type="ECO:0000256" key="1">
    <source>
        <dbReference type="ARBA" id="ARBA00004479"/>
    </source>
</evidence>
<evidence type="ECO:0000313" key="7">
    <source>
        <dbReference type="EMBL" id="KAE9456284.1"/>
    </source>
</evidence>
<feature type="non-terminal residue" evidence="7">
    <location>
        <position position="1"/>
    </location>
</feature>
<keyword evidence="4" id="KW-1133">Transmembrane helix</keyword>
<dbReference type="Proteomes" id="UP000428333">
    <property type="component" value="Linkage Group LG07"/>
</dbReference>
<dbReference type="OrthoDB" id="442066at2759"/>